<accession>A0A6P0C5T3</accession>
<dbReference type="RefSeq" id="WP_164352372.1">
    <property type="nucleotide sequence ID" value="NZ_JAABNT010000002.1"/>
</dbReference>
<gene>
    <name evidence="3" type="ORF">GV827_03780</name>
</gene>
<keyword evidence="4" id="KW-1185">Reference proteome</keyword>
<feature type="transmembrane region" description="Helical" evidence="1">
    <location>
        <begin position="7"/>
        <end position="26"/>
    </location>
</feature>
<name>A0A6P0C5T3_9RHOB</name>
<evidence type="ECO:0000313" key="4">
    <source>
        <dbReference type="Proteomes" id="UP000468591"/>
    </source>
</evidence>
<organism evidence="3 4">
    <name type="scientific">Sulfitobacter sediminilitoris</name>
    <dbReference type="NCBI Taxonomy" id="2698830"/>
    <lineage>
        <taxon>Bacteria</taxon>
        <taxon>Pseudomonadati</taxon>
        <taxon>Pseudomonadota</taxon>
        <taxon>Alphaproteobacteria</taxon>
        <taxon>Rhodobacterales</taxon>
        <taxon>Roseobacteraceae</taxon>
        <taxon>Sulfitobacter</taxon>
    </lineage>
</organism>
<keyword evidence="1" id="KW-1133">Transmembrane helix</keyword>
<protein>
    <submittedName>
        <fullName evidence="3">PAS domain-containing protein</fullName>
    </submittedName>
</protein>
<sequence length="499" mass="55440">MLTILELLLIVSVAITTAGIAAIMLAQRKPASAPHWQIADEPLSLLFDEGVLHHATQKALNTFCFLPGAHVWDDLREALMPRFPDFPDVAGTGASGSMLLLARDPNDNSCLEINWRDGLCWVQITEKAGQTGTGPMSFVDQNMHKLCSDTITQPVWEVQEDGGVGWRYAAFDALCLRFDRSDIEAEFSRPNGNDPQRVSLERPDGNEEWYEVSTRTIQGKTLCQANDITPLVKSEIAQRFFVQTIAKTFAHLSIGLAIFDQNGRLGIFNPALVDLTGLRPTFLATQPTMMSFFDQLRENRGMPEPKNYSTWRQDIAEVIAVASGGKYRETWTLEDSRTFSVQGRPHPDGSTAFLIEDISPEVTLTRNFRIEVEQYEALLDCIDDAMVVFSSAGILTFSNAAYRKMWGHNPEAAFADITILDAINLWKERLRPVVPWTNIADFVTTVGRRDNDEITMRLATGGQIACQLVPIASDATLIRFSAAEVSTQNHDPALTKGTV</sequence>
<keyword evidence="1" id="KW-0472">Membrane</keyword>
<dbReference type="EMBL" id="JAABNT010000002">
    <property type="protein sequence ID" value="NEK21521.1"/>
    <property type="molecule type" value="Genomic_DNA"/>
</dbReference>
<evidence type="ECO:0000256" key="1">
    <source>
        <dbReference type="SAM" id="Phobius"/>
    </source>
</evidence>
<dbReference type="Pfam" id="PF12860">
    <property type="entry name" value="PAS_7"/>
    <property type="match status" value="1"/>
</dbReference>
<dbReference type="InterPro" id="IPR035965">
    <property type="entry name" value="PAS-like_dom_sf"/>
</dbReference>
<feature type="domain" description="PAS" evidence="2">
    <location>
        <begin position="373"/>
        <end position="428"/>
    </location>
</feature>
<dbReference type="Proteomes" id="UP000468591">
    <property type="component" value="Unassembled WGS sequence"/>
</dbReference>
<keyword evidence="1" id="KW-0812">Transmembrane</keyword>
<proteinExistence type="predicted"/>
<evidence type="ECO:0000259" key="2">
    <source>
        <dbReference type="Pfam" id="PF13188"/>
    </source>
</evidence>
<evidence type="ECO:0000313" key="3">
    <source>
        <dbReference type="EMBL" id="NEK21521.1"/>
    </source>
</evidence>
<dbReference type="SUPFAM" id="SSF55785">
    <property type="entry name" value="PYP-like sensor domain (PAS domain)"/>
    <property type="match status" value="2"/>
</dbReference>
<dbReference type="Gene3D" id="3.30.450.20">
    <property type="entry name" value="PAS domain"/>
    <property type="match status" value="1"/>
</dbReference>
<reference evidence="3 4" key="1">
    <citation type="submission" date="2020-01" db="EMBL/GenBank/DDBJ databases">
        <title>Sulfitobacter sediminilitoris sp. nov., isolated from a tidal flat.</title>
        <authorList>
            <person name="Park S."/>
            <person name="Yoon J.-H."/>
        </authorList>
    </citation>
    <scope>NUCLEOTIDE SEQUENCE [LARGE SCALE GENOMIC DNA]</scope>
    <source>
        <strain evidence="3 4">JBTF-M27</strain>
    </source>
</reference>
<dbReference type="AlphaFoldDB" id="A0A6P0C5T3"/>
<dbReference type="InterPro" id="IPR000014">
    <property type="entry name" value="PAS"/>
</dbReference>
<dbReference type="Pfam" id="PF13188">
    <property type="entry name" value="PAS_8"/>
    <property type="match status" value="1"/>
</dbReference>
<comment type="caution">
    <text evidence="3">The sequence shown here is derived from an EMBL/GenBank/DDBJ whole genome shotgun (WGS) entry which is preliminary data.</text>
</comment>